<dbReference type="Proteomes" id="UP001501153">
    <property type="component" value="Unassembled WGS sequence"/>
</dbReference>
<evidence type="ECO:0000313" key="4">
    <source>
        <dbReference type="Proteomes" id="UP001501153"/>
    </source>
</evidence>
<feature type="compositionally biased region" description="Basic and acidic residues" evidence="1">
    <location>
        <begin position="51"/>
        <end position="62"/>
    </location>
</feature>
<feature type="signal peptide" evidence="2">
    <location>
        <begin position="1"/>
        <end position="17"/>
    </location>
</feature>
<name>A0ABP8IQ91_9BACT</name>
<dbReference type="RefSeq" id="WP_345237676.1">
    <property type="nucleotide sequence ID" value="NZ_BAABGZ010000076.1"/>
</dbReference>
<evidence type="ECO:0008006" key="5">
    <source>
        <dbReference type="Google" id="ProtNLM"/>
    </source>
</evidence>
<feature type="chain" id="PRO_5046061429" description="YtxH domain-containing protein" evidence="2">
    <location>
        <begin position="18"/>
        <end position="77"/>
    </location>
</feature>
<protein>
    <recommendedName>
        <fullName evidence="5">YtxH domain-containing protein</fullName>
    </recommendedName>
</protein>
<organism evidence="3 4">
    <name type="scientific">Hymenobacter saemangeumensis</name>
    <dbReference type="NCBI Taxonomy" id="1084522"/>
    <lineage>
        <taxon>Bacteria</taxon>
        <taxon>Pseudomonadati</taxon>
        <taxon>Bacteroidota</taxon>
        <taxon>Cytophagia</taxon>
        <taxon>Cytophagales</taxon>
        <taxon>Hymenobacteraceae</taxon>
        <taxon>Hymenobacter</taxon>
    </lineage>
</organism>
<dbReference type="PROSITE" id="PS51257">
    <property type="entry name" value="PROKAR_LIPOPROTEIN"/>
    <property type="match status" value="1"/>
</dbReference>
<dbReference type="EMBL" id="BAABGZ010000076">
    <property type="protein sequence ID" value="GAA4366507.1"/>
    <property type="molecule type" value="Genomic_DNA"/>
</dbReference>
<sequence length="77" mass="8024">MKKFLFLALAAVSFTFASCESKHEENTEAAADNVEAAGEMKADAMENAADSVRENADAKADAMENGADKMAPAAGSH</sequence>
<feature type="region of interest" description="Disordered" evidence="1">
    <location>
        <begin position="49"/>
        <end position="77"/>
    </location>
</feature>
<comment type="caution">
    <text evidence="3">The sequence shown here is derived from an EMBL/GenBank/DDBJ whole genome shotgun (WGS) entry which is preliminary data.</text>
</comment>
<keyword evidence="2" id="KW-0732">Signal</keyword>
<evidence type="ECO:0000256" key="2">
    <source>
        <dbReference type="SAM" id="SignalP"/>
    </source>
</evidence>
<proteinExistence type="predicted"/>
<keyword evidence="4" id="KW-1185">Reference proteome</keyword>
<accession>A0ABP8IQ91</accession>
<evidence type="ECO:0000313" key="3">
    <source>
        <dbReference type="EMBL" id="GAA4366507.1"/>
    </source>
</evidence>
<reference evidence="4" key="1">
    <citation type="journal article" date="2019" name="Int. J. Syst. Evol. Microbiol.">
        <title>The Global Catalogue of Microorganisms (GCM) 10K type strain sequencing project: providing services to taxonomists for standard genome sequencing and annotation.</title>
        <authorList>
            <consortium name="The Broad Institute Genomics Platform"/>
            <consortium name="The Broad Institute Genome Sequencing Center for Infectious Disease"/>
            <person name="Wu L."/>
            <person name="Ma J."/>
        </authorList>
    </citation>
    <scope>NUCLEOTIDE SEQUENCE [LARGE SCALE GENOMIC DNA]</scope>
    <source>
        <strain evidence="4">JCM 17923</strain>
    </source>
</reference>
<gene>
    <name evidence="3" type="ORF">GCM10023185_37690</name>
</gene>
<evidence type="ECO:0000256" key="1">
    <source>
        <dbReference type="SAM" id="MobiDB-lite"/>
    </source>
</evidence>